<proteinExistence type="predicted"/>
<comment type="caution">
    <text evidence="1">The sequence shown here is derived from an EMBL/GenBank/DDBJ whole genome shotgun (WGS) entry which is preliminary data.</text>
</comment>
<dbReference type="EMBL" id="JACHOO010000012">
    <property type="protein sequence ID" value="MBB5755023.1"/>
    <property type="molecule type" value="Genomic_DNA"/>
</dbReference>
<dbReference type="InterPro" id="IPR039498">
    <property type="entry name" value="NTP_transf_5"/>
</dbReference>
<dbReference type="AlphaFoldDB" id="A0A7W9FQI3"/>
<keyword evidence="2" id="KW-1185">Reference proteome</keyword>
<reference evidence="1 2" key="1">
    <citation type="submission" date="2020-08" db="EMBL/GenBank/DDBJ databases">
        <title>Genomic Encyclopedia of Type Strains, Phase IV (KMG-IV): sequencing the most valuable type-strain genomes for metagenomic binning, comparative biology and taxonomic classification.</title>
        <authorList>
            <person name="Goeker M."/>
        </authorList>
    </citation>
    <scope>NUCLEOTIDE SEQUENCE [LARGE SCALE GENOMIC DNA]</scope>
    <source>
        <strain evidence="1 2">DSM 16268</strain>
    </source>
</reference>
<dbReference type="Pfam" id="PF14907">
    <property type="entry name" value="NTP_transf_5"/>
    <property type="match status" value="1"/>
</dbReference>
<name>A0A7W9FQI3_9HYPH</name>
<dbReference type="Proteomes" id="UP000523821">
    <property type="component" value="Unassembled WGS sequence"/>
</dbReference>
<organism evidence="1 2">
    <name type="scientific">Prosthecomicrobium pneumaticum</name>
    <dbReference type="NCBI Taxonomy" id="81895"/>
    <lineage>
        <taxon>Bacteria</taxon>
        <taxon>Pseudomonadati</taxon>
        <taxon>Pseudomonadota</taxon>
        <taxon>Alphaproteobacteria</taxon>
        <taxon>Hyphomicrobiales</taxon>
        <taxon>Kaistiaceae</taxon>
        <taxon>Prosthecomicrobium</taxon>
    </lineage>
</organism>
<evidence type="ECO:0000313" key="1">
    <source>
        <dbReference type="EMBL" id="MBB5755023.1"/>
    </source>
</evidence>
<accession>A0A7W9FQI3</accession>
<evidence type="ECO:0008006" key="3">
    <source>
        <dbReference type="Google" id="ProtNLM"/>
    </source>
</evidence>
<sequence>MAADRAMQGATGGATAESAATLPRSRFLQLARLADPAVPAGGGVLAPLGPDDLADLLARADAHGVAPLVLRHLAARREPEVVALCAPLRAQAAEAAERAARLRKHAGILVARLRAHRLPAVPVGGTVFARRLYADPVLRPHDEIRLLLPKGVIKAVEHELSDLGFGIAPYQKGWERLDRFWTHAAEPSVGVRLLGDLVPSPRLRRHVTLDYAAIAGEEGPTAAERPARLLAVAAVTATVDGPFGRLIQLVDVLQAARGVRSALEELALDRLAEKTGARTAIVAALDLSARVFGDRQPAALAAALGHSRYTQLARRLLDPGAIAEPAAEDAAAPGWRRAAFRFLLTRTPRRPAVSPSSPGNAIASKRTV</sequence>
<protein>
    <recommendedName>
        <fullName evidence="3">Nucleotidyltransferase</fullName>
    </recommendedName>
</protein>
<gene>
    <name evidence="1" type="ORF">GGQ63_004121</name>
</gene>
<evidence type="ECO:0000313" key="2">
    <source>
        <dbReference type="Proteomes" id="UP000523821"/>
    </source>
</evidence>
<dbReference type="RefSeq" id="WP_183858457.1">
    <property type="nucleotide sequence ID" value="NZ_JACHOO010000012.1"/>
</dbReference>